<evidence type="ECO:0000256" key="1">
    <source>
        <dbReference type="SAM" id="MobiDB-lite"/>
    </source>
</evidence>
<reference evidence="2" key="1">
    <citation type="submission" date="2015-06" db="EMBL/GenBank/DDBJ databases">
        <authorList>
            <person name="Joergensen T."/>
        </authorList>
    </citation>
    <scope>NUCLEOTIDE SEQUENCE</scope>
    <source>
        <strain evidence="2">RGFK1588</strain>
    </source>
</reference>
<sequence length="217" mass="23065">MVYYRVGITGTLGNQEVWSINPQFATSQNVQPSVAQMTAAAVGVAAVTIPTGLANAKSQAAPVTTVRVECRSDAGELLDVAQAAQTGSQTTSRSPSTPSQTSIVLSLRTDTPGASGRGRLYWPALGITPSPTTLRITTLERDVIATDAVTYLRAVQDALKAAISPAPSVATYELAVFSKTRGNHALVKRLLVGDVFDTQRRRRDAMVESYITRDFPA</sequence>
<proteinExistence type="predicted"/>
<dbReference type="EMBL" id="LN854112">
    <property type="protein sequence ID" value="CRY97492.1"/>
    <property type="molecule type" value="Genomic_DNA"/>
</dbReference>
<dbReference type="AlphaFoldDB" id="A0A0H5QP14"/>
<reference evidence="2" key="2">
    <citation type="submission" date="2015-07" db="EMBL/GenBank/DDBJ databases">
        <title>Plasmids, circular viruses and viroids from rat gut.</title>
        <authorList>
            <person name="Jorgensen T.J."/>
            <person name="Hansen M.A."/>
            <person name="Xu Z."/>
            <person name="Tabak M.A."/>
            <person name="Sorensen S.J."/>
            <person name="Hansen L.H."/>
        </authorList>
    </citation>
    <scope>NUCLEOTIDE SEQUENCE</scope>
    <source>
        <strain evidence="2">RGFK1588</strain>
    </source>
</reference>
<feature type="region of interest" description="Disordered" evidence="1">
    <location>
        <begin position="84"/>
        <end position="103"/>
    </location>
</feature>
<evidence type="ECO:0000313" key="2">
    <source>
        <dbReference type="EMBL" id="CRY97492.1"/>
    </source>
</evidence>
<accession>A0A0H5QP14</accession>
<protein>
    <submittedName>
        <fullName evidence="2">Uncharacterized protein</fullName>
    </submittedName>
</protein>
<feature type="compositionally biased region" description="Low complexity" evidence="1">
    <location>
        <begin position="85"/>
        <end position="102"/>
    </location>
</feature>
<organism evidence="2">
    <name type="scientific">uncultured prokaryote</name>
    <dbReference type="NCBI Taxonomy" id="198431"/>
    <lineage>
        <taxon>unclassified sequences</taxon>
        <taxon>environmental samples</taxon>
    </lineage>
</organism>
<name>A0A0H5QP14_9ZZZZ</name>